<evidence type="ECO:0000313" key="2">
    <source>
        <dbReference type="EMBL" id="MEX6633811.1"/>
    </source>
</evidence>
<dbReference type="Gene3D" id="2.130.10.10">
    <property type="entry name" value="YVTN repeat-like/Quinoprotein amine dehydrogenase"/>
    <property type="match status" value="1"/>
</dbReference>
<dbReference type="Pfam" id="PF24684">
    <property type="entry name" value="Vgb_lyase"/>
    <property type="match status" value="1"/>
</dbReference>
<protein>
    <submittedName>
        <fullName evidence="2">Lyase</fullName>
    </submittedName>
</protein>
<gene>
    <name evidence="2" type="ORF">ABFZ84_09660</name>
</gene>
<keyword evidence="3" id="KW-1185">Reference proteome</keyword>
<keyword evidence="2" id="KW-0456">Lyase</keyword>
<dbReference type="EMBL" id="JBEHZE010000001">
    <property type="protein sequence ID" value="MEX6633811.1"/>
    <property type="molecule type" value="Genomic_DNA"/>
</dbReference>
<evidence type="ECO:0000313" key="3">
    <source>
        <dbReference type="Proteomes" id="UP001560685"/>
    </source>
</evidence>
<dbReference type="RefSeq" id="WP_369313814.1">
    <property type="nucleotide sequence ID" value="NZ_JBEHZE010000001.1"/>
</dbReference>
<keyword evidence="1" id="KW-0732">Signal</keyword>
<proteinExistence type="predicted"/>
<sequence length="337" mass="37416">MQFTRMIAAGAVCFSALFAANAVRAESVEIREWKVPFENSRPRDPYAESDSSVWFAGQRGGYLGHLDANTGTIFRVELREGSGPHNLIIGSDGVVWYAGNRHGLIGRYDPSTKEIEEIAMPDEAARDPHTLIFDENEENIWFTVQGGNFMGRMNIETRKVDLIPSKTERSRPYGIKMAPDGSVWVVLFGTNKLAHIDPATLALTEIDLPREETRPRRMEITADGRIWYVDYATGTLGVYNPKTKTTDEWPMPQGENARPYGTASDTSGRIWIAASGVSPNVLVGFDPSSEEFFSSTEVPSGGGVIRHMHYHQPTGAVWFGTDTNYIGRAIVEQPLQN</sequence>
<reference evidence="2 3" key="1">
    <citation type="submission" date="2024-05" db="EMBL/GenBank/DDBJ databases">
        <title>Three bacterial strains, DH-69, EH-24, and ECK-19 isolated from coastal sediments.</title>
        <authorList>
            <person name="Ye Y.-Q."/>
            <person name="Du Z.-J."/>
        </authorList>
    </citation>
    <scope>NUCLEOTIDE SEQUENCE [LARGE SCALE GENOMIC DNA]</scope>
    <source>
        <strain evidence="2 3">ECK-19</strain>
    </source>
</reference>
<feature type="chain" id="PRO_5045217968" evidence="1">
    <location>
        <begin position="26"/>
        <end position="337"/>
    </location>
</feature>
<name>A0ABV3Z8R8_9PROT</name>
<organism evidence="2 3">
    <name type="scientific">Hyphococcus lacteus</name>
    <dbReference type="NCBI Taxonomy" id="3143536"/>
    <lineage>
        <taxon>Bacteria</taxon>
        <taxon>Pseudomonadati</taxon>
        <taxon>Pseudomonadota</taxon>
        <taxon>Alphaproteobacteria</taxon>
        <taxon>Parvularculales</taxon>
        <taxon>Parvularculaceae</taxon>
        <taxon>Hyphococcus</taxon>
    </lineage>
</organism>
<dbReference type="PANTHER" id="PTHR40274:SF3">
    <property type="entry name" value="VIRGINIAMYCIN B LYASE"/>
    <property type="match status" value="1"/>
</dbReference>
<dbReference type="PANTHER" id="PTHR40274">
    <property type="entry name" value="VIRGINIAMYCIN B LYASE"/>
    <property type="match status" value="1"/>
</dbReference>
<feature type="signal peptide" evidence="1">
    <location>
        <begin position="1"/>
        <end position="25"/>
    </location>
</feature>
<dbReference type="InterPro" id="IPR015943">
    <property type="entry name" value="WD40/YVTN_repeat-like_dom_sf"/>
</dbReference>
<dbReference type="GO" id="GO:0016829">
    <property type="term" value="F:lyase activity"/>
    <property type="evidence" value="ECO:0007669"/>
    <property type="project" value="UniProtKB-KW"/>
</dbReference>
<accession>A0ABV3Z8R8</accession>
<dbReference type="InterPro" id="IPR051344">
    <property type="entry name" value="Vgb"/>
</dbReference>
<dbReference type="SUPFAM" id="SSF101898">
    <property type="entry name" value="NHL repeat"/>
    <property type="match status" value="1"/>
</dbReference>
<evidence type="ECO:0000256" key="1">
    <source>
        <dbReference type="SAM" id="SignalP"/>
    </source>
</evidence>
<comment type="caution">
    <text evidence="2">The sequence shown here is derived from an EMBL/GenBank/DDBJ whole genome shotgun (WGS) entry which is preliminary data.</text>
</comment>
<dbReference type="Proteomes" id="UP001560685">
    <property type="component" value="Unassembled WGS sequence"/>
</dbReference>